<dbReference type="SMART" id="SM00115">
    <property type="entry name" value="CASc"/>
    <property type="match status" value="1"/>
</dbReference>
<gene>
    <name evidence="21 22 23 24 25" type="primary">casp10</name>
    <name evidence="21 22 23 24" type="synonym">alps2</name>
    <name evidence="21 22 23 24" type="synonym">caspace-10</name>
    <name evidence="21 22 23 24" type="synonym">caspase-10</name>
    <name evidence="21 22 23 24" type="synonym">flice2</name>
    <name evidence="21 22 23 24" type="synonym">mch4</name>
    <name evidence="21 22 23 24" type="synonym">xCaspace-10</name>
    <name evidence="21 22 23 24" type="synonym">xCaspase-10</name>
</gene>
<evidence type="ECO:0000256" key="4">
    <source>
        <dbReference type="ARBA" id="ARBA00022490"/>
    </source>
</evidence>
<dbReference type="AlphaFoldDB" id="A0A8J1ISA8"/>
<keyword evidence="9" id="KW-0378">Hydrolase</keyword>
<evidence type="ECO:0000256" key="10">
    <source>
        <dbReference type="ARBA" id="ARBA00022807"/>
    </source>
</evidence>
<evidence type="ECO:0000256" key="6">
    <source>
        <dbReference type="ARBA" id="ARBA00022670"/>
    </source>
</evidence>
<dbReference type="SUPFAM" id="SSF47986">
    <property type="entry name" value="DEATH domain"/>
    <property type="match status" value="2"/>
</dbReference>
<dbReference type="Gene3D" id="1.10.533.10">
    <property type="entry name" value="Death Domain, Fas"/>
    <property type="match status" value="2"/>
</dbReference>
<feature type="domain" description="Caspase family p10" evidence="18">
    <location>
        <begin position="432"/>
        <end position="519"/>
    </location>
</feature>
<evidence type="ECO:0000313" key="25">
    <source>
        <dbReference type="Xenbase" id="XB-GENE-480459"/>
    </source>
</evidence>
<dbReference type="GO" id="GO:0032991">
    <property type="term" value="C:protein-containing complex"/>
    <property type="evidence" value="ECO:0007669"/>
    <property type="project" value="UniProtKB-ARBA"/>
</dbReference>
<dbReference type="PANTHER" id="PTHR48169">
    <property type="entry name" value="DED DOMAIN-CONTAINING PROTEIN"/>
    <property type="match status" value="1"/>
</dbReference>
<organism evidence="20 21">
    <name type="scientific">Xenopus tropicalis</name>
    <name type="common">Western clawed frog</name>
    <name type="synonym">Silurana tropicalis</name>
    <dbReference type="NCBI Taxonomy" id="8364"/>
    <lineage>
        <taxon>Eukaryota</taxon>
        <taxon>Metazoa</taxon>
        <taxon>Chordata</taxon>
        <taxon>Craniata</taxon>
        <taxon>Vertebrata</taxon>
        <taxon>Euteleostomi</taxon>
        <taxon>Amphibia</taxon>
        <taxon>Batrachia</taxon>
        <taxon>Anura</taxon>
        <taxon>Pipoidea</taxon>
        <taxon>Pipidae</taxon>
        <taxon>Xenopodinae</taxon>
        <taxon>Xenopus</taxon>
        <taxon>Silurana</taxon>
    </lineage>
</organism>
<dbReference type="GeneID" id="548432"/>
<reference evidence="21 22" key="1">
    <citation type="submission" date="2025-04" db="UniProtKB">
        <authorList>
            <consortium name="RefSeq"/>
        </authorList>
    </citation>
    <scope>IDENTIFICATION</scope>
    <source>
        <strain evidence="21 22">Nigerian</strain>
        <tissue evidence="21 22">Liver and blood</tissue>
    </source>
</reference>
<keyword evidence="20" id="KW-1185">Reference proteome</keyword>
<dbReference type="PROSITE" id="PS01122">
    <property type="entry name" value="CASPASE_CYS"/>
    <property type="match status" value="1"/>
</dbReference>
<dbReference type="OrthoDB" id="6114029at2759"/>
<evidence type="ECO:0000256" key="7">
    <source>
        <dbReference type="ARBA" id="ARBA00022703"/>
    </source>
</evidence>
<dbReference type="PROSITE" id="PS50168">
    <property type="entry name" value="DED"/>
    <property type="match status" value="2"/>
</dbReference>
<proteinExistence type="inferred from homology"/>
<evidence type="ECO:0000259" key="19">
    <source>
        <dbReference type="PROSITE" id="PS50208"/>
    </source>
</evidence>
<dbReference type="InterPro" id="IPR033139">
    <property type="entry name" value="Caspase_cys_AS"/>
</dbReference>
<keyword evidence="12" id="KW-0539">Nucleus</keyword>
<evidence type="ECO:0000256" key="3">
    <source>
        <dbReference type="ARBA" id="ARBA00010134"/>
    </source>
</evidence>
<dbReference type="RefSeq" id="XP_031748485.1">
    <property type="nucleotide sequence ID" value="XM_031892625.1"/>
</dbReference>
<dbReference type="InterPro" id="IPR016129">
    <property type="entry name" value="Caspase_his_AS"/>
</dbReference>
<dbReference type="GO" id="GO:0006915">
    <property type="term" value="P:apoptotic process"/>
    <property type="evidence" value="ECO:0007669"/>
    <property type="project" value="UniProtKB-KW"/>
</dbReference>
<dbReference type="InterPro" id="IPR011600">
    <property type="entry name" value="Pept_C14_caspase"/>
</dbReference>
<dbReference type="GO" id="GO:0043065">
    <property type="term" value="P:positive regulation of apoptotic process"/>
    <property type="evidence" value="ECO:0007669"/>
    <property type="project" value="UniProtKB-ARBA"/>
</dbReference>
<dbReference type="GO" id="GO:0006508">
    <property type="term" value="P:proteolysis"/>
    <property type="evidence" value="ECO:0007669"/>
    <property type="project" value="UniProtKB-KW"/>
</dbReference>
<keyword evidence="6" id="KW-0645">Protease</keyword>
<keyword evidence="4" id="KW-0963">Cytoplasm</keyword>
<evidence type="ECO:0000256" key="15">
    <source>
        <dbReference type="ARBA" id="ARBA00068172"/>
    </source>
</evidence>
<feature type="domain" description="DED" evidence="17">
    <location>
        <begin position="114"/>
        <end position="188"/>
    </location>
</feature>
<dbReference type="CTD" id="843"/>
<comment type="subcellular location">
    <subcellularLocation>
        <location evidence="2">Cytoplasm</location>
    </subcellularLocation>
    <subcellularLocation>
        <location evidence="1">Nucleus</location>
    </subcellularLocation>
</comment>
<evidence type="ECO:0000259" key="17">
    <source>
        <dbReference type="PROSITE" id="PS50168"/>
    </source>
</evidence>
<dbReference type="GO" id="GO:0005737">
    <property type="term" value="C:cytoplasm"/>
    <property type="evidence" value="ECO:0007669"/>
    <property type="project" value="UniProtKB-SubCell"/>
</dbReference>
<dbReference type="InterPro" id="IPR015917">
    <property type="entry name" value="Pept_C14A"/>
</dbReference>
<evidence type="ECO:0000256" key="8">
    <source>
        <dbReference type="ARBA" id="ARBA00022737"/>
    </source>
</evidence>
<evidence type="ECO:0000313" key="22">
    <source>
        <dbReference type="RefSeq" id="XP_031748483.1"/>
    </source>
</evidence>
<evidence type="ECO:0000256" key="12">
    <source>
        <dbReference type="ARBA" id="ARBA00023242"/>
    </source>
</evidence>
<dbReference type="GO" id="GO:0005634">
    <property type="term" value="C:nucleus"/>
    <property type="evidence" value="ECO:0007669"/>
    <property type="project" value="UniProtKB-SubCell"/>
</dbReference>
<dbReference type="InterPro" id="IPR002138">
    <property type="entry name" value="Pept_C14_p10"/>
</dbReference>
<dbReference type="Xenbase" id="XB-GENE-480459">
    <property type="gene designation" value="casp10"/>
</dbReference>
<dbReference type="PANTHER" id="PTHR48169:SF5">
    <property type="entry name" value="CASPASE-10 ISOFORM X1"/>
    <property type="match status" value="1"/>
</dbReference>
<dbReference type="AGR" id="Xenbase:XB-GENE-480459"/>
<evidence type="ECO:0000256" key="2">
    <source>
        <dbReference type="ARBA" id="ARBA00004496"/>
    </source>
</evidence>
<evidence type="ECO:0000313" key="21">
    <source>
        <dbReference type="RefSeq" id="XP_031748482.1"/>
    </source>
</evidence>
<evidence type="ECO:0000259" key="18">
    <source>
        <dbReference type="PROSITE" id="PS50207"/>
    </source>
</evidence>
<dbReference type="InterPro" id="IPR035701">
    <property type="entry name" value="CASP10_DED2"/>
</dbReference>
<dbReference type="RefSeq" id="XP_031748483.1">
    <property type="nucleotide sequence ID" value="XM_031892623.1"/>
</dbReference>
<dbReference type="GO" id="GO:0004197">
    <property type="term" value="F:cysteine-type endopeptidase activity"/>
    <property type="evidence" value="ECO:0007669"/>
    <property type="project" value="InterPro"/>
</dbReference>
<dbReference type="InterPro" id="IPR011029">
    <property type="entry name" value="DEATH-like_dom_sf"/>
</dbReference>
<evidence type="ECO:0000256" key="9">
    <source>
        <dbReference type="ARBA" id="ARBA00022801"/>
    </source>
</evidence>
<dbReference type="InterPro" id="IPR001875">
    <property type="entry name" value="DED_dom"/>
</dbReference>
<sequence>MDFNSMLLSIDDGLGREDIEALKFLCRDVLRKNKLLSVRSGQELFQQLMTEDLINEDNFFLLKELLYIINHHSLLRNLGTNKEKVQKALPRQGRISPYSCGRHMRSKGKAELRKKRQMLYQLSENIAGDDEKRVYFLLPLQKKHKENKTFLEVLCQLERENSITEDDVELLEDIFKKVAPDLLKIIEKYKERGDKLHQTENHLIDPSAPPEDEHELINPPLSIQVSSKDSELWDKGTESLIEHTGKIHEEAEKEDDKSGNINHQLSDLRLNSEMTPQANKEEFYDMNHKHRGYCLIIDNSVFMKGNRREGSDKDAGALSDVFSWLGLEVDIFENLMSEQIRDCLKRFKSRDHSERDCFVCCILTHGESGTVMGSDDKEVSIREIMSYFTAISCTSLVLKPKLFFIQACQGKFTHPSSKVEADAIVPEENKKYVVNVPKDADFLLGMSTVDGYAAYRHTREGSWYIQALCKNLVELVPRGEDILAILTKVNKDVSLKEGQQGILKQMPQPSYTLLKKLRFPVPDVPFRPKTCQENSP</sequence>
<keyword evidence="8" id="KW-0677">Repeat</keyword>
<protein>
    <recommendedName>
        <fullName evidence="15">Caspase-8</fullName>
        <ecNumber evidence="14">3.4.22.61</ecNumber>
    </recommendedName>
</protein>
<dbReference type="PROSITE" id="PS50207">
    <property type="entry name" value="CASPASE_P10"/>
    <property type="match status" value="1"/>
</dbReference>
<feature type="domain" description="Caspase family p20" evidence="19">
    <location>
        <begin position="290"/>
        <end position="412"/>
    </location>
</feature>
<dbReference type="Proteomes" id="UP000008143">
    <property type="component" value="Chromosome 9"/>
</dbReference>
<dbReference type="InterPro" id="IPR029030">
    <property type="entry name" value="Caspase-like_dom_sf"/>
</dbReference>
<evidence type="ECO:0000313" key="24">
    <source>
        <dbReference type="RefSeq" id="XP_031748485.1"/>
    </source>
</evidence>
<evidence type="ECO:0000313" key="23">
    <source>
        <dbReference type="RefSeq" id="XP_031748484.1"/>
    </source>
</evidence>
<dbReference type="CDD" id="cd00032">
    <property type="entry name" value="CASc"/>
    <property type="match status" value="1"/>
</dbReference>
<dbReference type="FunFam" id="3.40.50.1460:FF:000008">
    <property type="entry name" value="caspase-8 isoform X1"/>
    <property type="match status" value="1"/>
</dbReference>
<dbReference type="RefSeq" id="XP_031748484.1">
    <property type="nucleotide sequence ID" value="XM_031892624.1"/>
</dbReference>
<dbReference type="SMART" id="SM00031">
    <property type="entry name" value="DED"/>
    <property type="match status" value="2"/>
</dbReference>
<keyword evidence="11" id="KW-0865">Zymogen</keyword>
<evidence type="ECO:0000313" key="20">
    <source>
        <dbReference type="Proteomes" id="UP000008143"/>
    </source>
</evidence>
<keyword evidence="10" id="KW-0788">Thiol protease</keyword>
<evidence type="ECO:0000256" key="5">
    <source>
        <dbReference type="ARBA" id="ARBA00022553"/>
    </source>
</evidence>
<dbReference type="CDD" id="cd08814">
    <property type="entry name" value="DED_Caspase_10_r2"/>
    <property type="match status" value="1"/>
</dbReference>
<evidence type="ECO:0000256" key="16">
    <source>
        <dbReference type="RuleBase" id="RU003971"/>
    </source>
</evidence>
<dbReference type="OMA" id="CRDCISH"/>
<dbReference type="InterPro" id="IPR001309">
    <property type="entry name" value="Pept_C14_p20"/>
</dbReference>
<dbReference type="Gene3D" id="3.40.50.1460">
    <property type="match status" value="1"/>
</dbReference>
<dbReference type="Pfam" id="PF01335">
    <property type="entry name" value="DED"/>
    <property type="match status" value="2"/>
</dbReference>
<dbReference type="PROSITE" id="PS01121">
    <property type="entry name" value="CASPASE_HIS"/>
    <property type="match status" value="1"/>
</dbReference>
<dbReference type="GO" id="GO:0051604">
    <property type="term" value="P:protein maturation"/>
    <property type="evidence" value="ECO:0007669"/>
    <property type="project" value="UniProtKB-ARBA"/>
</dbReference>
<dbReference type="SUPFAM" id="SSF52129">
    <property type="entry name" value="Caspase-like"/>
    <property type="match status" value="1"/>
</dbReference>
<dbReference type="GO" id="GO:0005886">
    <property type="term" value="C:plasma membrane"/>
    <property type="evidence" value="ECO:0007669"/>
    <property type="project" value="UniProtKB-ARBA"/>
</dbReference>
<feature type="domain" description="DED" evidence="17">
    <location>
        <begin position="2"/>
        <end position="80"/>
    </location>
</feature>
<name>A0A8J1ISA8_XENTR</name>
<keyword evidence="5" id="KW-0597">Phosphoprotein</keyword>
<dbReference type="PRINTS" id="PR00376">
    <property type="entry name" value="IL1BCENZYME"/>
</dbReference>
<accession>A0A8J1ISA8</accession>
<keyword evidence="7" id="KW-0053">Apoptosis</keyword>
<dbReference type="PROSITE" id="PS50208">
    <property type="entry name" value="CASPASE_P20"/>
    <property type="match status" value="1"/>
</dbReference>
<dbReference type="Pfam" id="PF00656">
    <property type="entry name" value="Peptidase_C14"/>
    <property type="match status" value="1"/>
</dbReference>
<evidence type="ECO:0000256" key="1">
    <source>
        <dbReference type="ARBA" id="ARBA00004123"/>
    </source>
</evidence>
<dbReference type="RefSeq" id="XP_031748482.1">
    <property type="nucleotide sequence ID" value="XM_031892622.1"/>
</dbReference>
<evidence type="ECO:0000256" key="13">
    <source>
        <dbReference type="ARBA" id="ARBA00051626"/>
    </source>
</evidence>
<evidence type="ECO:0000256" key="14">
    <source>
        <dbReference type="ARBA" id="ARBA00066479"/>
    </source>
</evidence>
<dbReference type="EC" id="3.4.22.61" evidence="14"/>
<dbReference type="FunFam" id="1.10.533.10:FF:000038">
    <property type="entry name" value="Caspase 10"/>
    <property type="match status" value="1"/>
</dbReference>
<comment type="catalytic activity">
    <reaction evidence="13">
        <text>Strict requirement for Asp at position P1 and has a preferred cleavage sequence of (Leu/Asp/Val)-Glu-Thr-Asp-|-(Gly/Ser/Ala).</text>
        <dbReference type="EC" id="3.4.22.61"/>
    </reaction>
</comment>
<evidence type="ECO:0000256" key="11">
    <source>
        <dbReference type="ARBA" id="ARBA00023145"/>
    </source>
</evidence>
<comment type="similarity">
    <text evidence="3 16">Belongs to the peptidase C14A family.</text>
</comment>